<feature type="region of interest" description="Disordered" evidence="1">
    <location>
        <begin position="109"/>
        <end position="130"/>
    </location>
</feature>
<gene>
    <name evidence="2" type="ORF">C5612_27055</name>
</gene>
<dbReference type="EMBL" id="PUIN01000018">
    <property type="protein sequence ID" value="PQO98863.1"/>
    <property type="molecule type" value="Genomic_DNA"/>
</dbReference>
<dbReference type="AlphaFoldDB" id="A0A2S8H8N9"/>
<evidence type="ECO:0000256" key="1">
    <source>
        <dbReference type="SAM" id="MobiDB-lite"/>
    </source>
</evidence>
<dbReference type="Proteomes" id="UP000239687">
    <property type="component" value="Unassembled WGS sequence"/>
</dbReference>
<name>A0A2S8H8N9_9PSED</name>
<organism evidence="2 3">
    <name type="scientific">Pseudomonas frederiksbergensis</name>
    <dbReference type="NCBI Taxonomy" id="104087"/>
    <lineage>
        <taxon>Bacteria</taxon>
        <taxon>Pseudomonadati</taxon>
        <taxon>Pseudomonadota</taxon>
        <taxon>Gammaproteobacteria</taxon>
        <taxon>Pseudomonadales</taxon>
        <taxon>Pseudomonadaceae</taxon>
        <taxon>Pseudomonas</taxon>
    </lineage>
</organism>
<sequence>MPLAAIHSLEIVLRPAKKYQDISPRFTEDAPHGSRQGERKMGLFMQFWAWLFKDKRSAWEQKKDRLAIDAFNKLKNYSVSDRGGLSMDPEELREQVVTDRKELKHLVQPSPNRATHAHQSTTAPLTARQGHAAQCTSRVDDFVEVVTWRRLNSSASARYVCLESLTTKQYAVATADLFSEPLDSLLGSLAAKVNQRVASVITAGELKWFDTASEAMDAYDASL</sequence>
<reference evidence="2 3" key="1">
    <citation type="submission" date="2018-02" db="EMBL/GenBank/DDBJ databases">
        <title>Draft genome sequencing of Pseudomonas frederiksbergensis 11-D3.</title>
        <authorList>
            <person name="Zheng B.-X."/>
        </authorList>
    </citation>
    <scope>NUCLEOTIDE SEQUENCE [LARGE SCALE GENOMIC DNA]</scope>
    <source>
        <strain evidence="2 3">11-D3</strain>
    </source>
</reference>
<feature type="compositionally biased region" description="Polar residues" evidence="1">
    <location>
        <begin position="109"/>
        <end position="124"/>
    </location>
</feature>
<evidence type="ECO:0000313" key="2">
    <source>
        <dbReference type="EMBL" id="PQO98863.1"/>
    </source>
</evidence>
<proteinExistence type="predicted"/>
<accession>A0A2S8H8N9</accession>
<comment type="caution">
    <text evidence="2">The sequence shown here is derived from an EMBL/GenBank/DDBJ whole genome shotgun (WGS) entry which is preliminary data.</text>
</comment>
<evidence type="ECO:0000313" key="3">
    <source>
        <dbReference type="Proteomes" id="UP000239687"/>
    </source>
</evidence>
<protein>
    <submittedName>
        <fullName evidence="2">Uncharacterized protein</fullName>
    </submittedName>
</protein>